<accession>A0ABX5NK73</accession>
<dbReference type="Pfam" id="PF13289">
    <property type="entry name" value="SIR2_2"/>
    <property type="match status" value="1"/>
</dbReference>
<dbReference type="RefSeq" id="WP_110594870.1">
    <property type="nucleotide sequence ID" value="NZ_JAOWIM010000002.1"/>
</dbReference>
<comment type="caution">
    <text evidence="1">The sequence shown here is derived from an EMBL/GenBank/DDBJ whole genome shotgun (WGS) entry which is preliminary data.</text>
</comment>
<gene>
    <name evidence="1" type="ORF">DMW51_07990</name>
</gene>
<organism evidence="1 2">
    <name type="scientific">Serratia marcescens</name>
    <dbReference type="NCBI Taxonomy" id="615"/>
    <lineage>
        <taxon>Bacteria</taxon>
        <taxon>Pseudomonadati</taxon>
        <taxon>Pseudomonadota</taxon>
        <taxon>Gammaproteobacteria</taxon>
        <taxon>Enterobacterales</taxon>
        <taxon>Yersiniaceae</taxon>
        <taxon>Serratia</taxon>
    </lineage>
</organism>
<sequence>MRINNYDNLVTSLLNDSRRNKEVSFLFGSAISISTDGKGVPNVNGVIEIIREYLHENNMHHGYDAEVGEKKGSELYQSSFEFLLATGDQNDVQEIMKRAISKARDIESGEWLIPKTILDIAQLVNNKLLKVNNVITTNFDPLIEEALKIGNRVVSRAVVDNDTNIEAVTAYSENQINVIHLHGFWEGDTMHTPNQLLAIRGKVKATIKNILEKSKLYIVGYGGWDDIFTLSLEEIINEVKGNYDIRWAFYEKTDGDINHNNAKLIKTVQPAIAKGRFNAYKDVDCNRLFEDVYNKILSFGNFETEQHDKNKDDSGVVKTMSLEEIYKPKPRSSVVSLKVYNLPYDPSHELIRFSEQISAIKYLEDNGSFILKTGWGFGKLGFIASFIRDSYSESDIFRVDLSSAESKEEVDKKIIDDIGVDLATLFATDELKGSIVIFDNIQKVNADLSSYLSEITSLIGDFPEKIKAIFVTNNTLNIGCNCVELNALGLDEINEYIKTEHSSLLLNGDKVDRLFNITSGLPAKLDKFKSYQSIMSFEDVLDEGYIELSEDLIIENVPNALLVRIQELSISEGYENKKLFSLLKIFSILECGESVNNVRRSFYDHHFSLNDFTRLKDMGLVYSIEKKDRNPIFILKINPVIKDYIHSLLTKEEIKKLTIRSLNIILGDNWRSSNVKINPTSKNMLNYQDCQPGNGHILINSLLLVTISTDDKEEINKIVNTAISYCMFLKSNSFFKELVGFSREIYKSIRNSEIPKKDTIAYYLCESLRMIGSHGEAIEILNPICDHFEKNENYEKLLYRNMLSTLSLSLSSQKDDSAYTYAEKLKEISPANSSDMFLSDSILAKKSTGDVLIRKLKRIEKSARNNKQTLTANNISLELASLLPSNKDAYIDTVLKTERDTYTRIRALLIKAKGILKSDEEEFLHSNILPSVVESYSYLFMQRIDGLFSQCHEILWQVFYKYGDFSKLYNLYKTSSIIWRIKGDYKKEFEYASILKGMAIDVRYSHTEYAIFINRRCDYISDNREIFLIEKKY</sequence>
<proteinExistence type="predicted"/>
<dbReference type="Proteomes" id="UP000247823">
    <property type="component" value="Unassembled WGS sequence"/>
</dbReference>
<evidence type="ECO:0000313" key="2">
    <source>
        <dbReference type="Proteomes" id="UP000247823"/>
    </source>
</evidence>
<reference evidence="2" key="2">
    <citation type="submission" date="2018-06" db="EMBL/GenBank/DDBJ databases">
        <title>Serratia marcescens genome sequencing and assembly.</title>
        <authorList>
            <person name="Martins R.C."/>
            <person name="Perdigao-Neto L.V."/>
            <person name="Costa S.F."/>
            <person name="Levin A.S.S."/>
        </authorList>
    </citation>
    <scope>NUCLEOTIDE SEQUENCE [LARGE SCALE GENOMIC DNA]</scope>
    <source>
        <strain evidence="2">1283</strain>
    </source>
</reference>
<evidence type="ECO:0000313" key="1">
    <source>
        <dbReference type="EMBL" id="PYA70398.1"/>
    </source>
</evidence>
<protein>
    <recommendedName>
        <fullName evidence="3">SIR2-like domain-containing protein</fullName>
    </recommendedName>
</protein>
<reference evidence="1 2" key="1">
    <citation type="submission" date="2018-06" db="EMBL/GenBank/DDBJ databases">
        <title>Serratia marcescens genome sequencing and assembly.</title>
        <authorList>
            <person name="Martins R.C.R."/>
            <person name="Perdigao-Neto L.V."/>
            <person name="Costa S.F."/>
            <person name="Levin A.S.S."/>
        </authorList>
    </citation>
    <scope>NUCLEOTIDE SEQUENCE [LARGE SCALE GENOMIC DNA]</scope>
    <source>
        <strain evidence="1 2">1283</strain>
    </source>
</reference>
<keyword evidence="2" id="KW-1185">Reference proteome</keyword>
<evidence type="ECO:0008006" key="3">
    <source>
        <dbReference type="Google" id="ProtNLM"/>
    </source>
</evidence>
<dbReference type="EMBL" id="QJQB01000177">
    <property type="protein sequence ID" value="PYA70398.1"/>
    <property type="molecule type" value="Genomic_DNA"/>
</dbReference>
<name>A0ABX5NK73_SERMA</name>